<evidence type="ECO:0008006" key="4">
    <source>
        <dbReference type="Google" id="ProtNLM"/>
    </source>
</evidence>
<evidence type="ECO:0000256" key="1">
    <source>
        <dbReference type="SAM" id="Phobius"/>
    </source>
</evidence>
<protein>
    <recommendedName>
        <fullName evidence="4">VWFA domain-containing protein</fullName>
    </recommendedName>
</protein>
<dbReference type="RefSeq" id="WP_234897399.1">
    <property type="nucleotide sequence ID" value="NZ_CACSIP010000012.1"/>
</dbReference>
<keyword evidence="1" id="KW-0812">Transmembrane</keyword>
<keyword evidence="3" id="KW-1185">Reference proteome</keyword>
<dbReference type="Proteomes" id="UP000430146">
    <property type="component" value="Unassembled WGS sequence"/>
</dbReference>
<sequence>MWWAVVIAGLGALVLTGALAMLLPTERARGRRPLANTARLTGLPEYRAVIRRRTRASAVLLALLTLLFGTTVLASARPVGTLWGTNDSAAREDIMLCVGQPVTDPATGQFLTYFARQATTYGTERIGLTSPNRRVVPLTRDHQFAAGRFGDYAQAARIQAQSDAAALSPAEAVGLRARTDSFSAPVGYNDYSPTVADVLALCLTGFPGFETASDTHRSLIYLGPGALRPPEDTTPSLFTDTQVTEMAQQADVQVNAIATPGRETDTLATLAEVTGGQFHRFDAAGLGSDLDAIRAAPAGQDGERAGSREDTPVVVLVAALALAALLGVSLMAVRR</sequence>
<feature type="transmembrane region" description="Helical" evidence="1">
    <location>
        <begin position="313"/>
        <end position="333"/>
    </location>
</feature>
<dbReference type="EMBL" id="CACSIP010000012">
    <property type="protein sequence ID" value="CAA0110256.1"/>
    <property type="molecule type" value="Genomic_DNA"/>
</dbReference>
<name>A0A5S9PZM5_MYCVN</name>
<organism evidence="2 3">
    <name type="scientific">Mycolicibacterium vanbaalenii</name>
    <name type="common">Mycobacterium vanbaalenii</name>
    <dbReference type="NCBI Taxonomy" id="110539"/>
    <lineage>
        <taxon>Bacteria</taxon>
        <taxon>Bacillati</taxon>
        <taxon>Actinomycetota</taxon>
        <taxon>Actinomycetes</taxon>
        <taxon>Mycobacteriales</taxon>
        <taxon>Mycobacteriaceae</taxon>
        <taxon>Mycolicibacterium</taxon>
    </lineage>
</organism>
<reference evidence="2 3" key="1">
    <citation type="submission" date="2019-11" db="EMBL/GenBank/DDBJ databases">
        <authorList>
            <person name="Holert J."/>
        </authorList>
    </citation>
    <scope>NUCLEOTIDE SEQUENCE [LARGE SCALE GENOMIC DNA]</scope>
    <source>
        <strain evidence="2">BC8_1</strain>
    </source>
</reference>
<evidence type="ECO:0000313" key="2">
    <source>
        <dbReference type="EMBL" id="CAA0110256.1"/>
    </source>
</evidence>
<accession>A0A5S9PZM5</accession>
<proteinExistence type="predicted"/>
<dbReference type="AlphaFoldDB" id="A0A5S9PZM5"/>
<keyword evidence="1" id="KW-0472">Membrane</keyword>
<gene>
    <name evidence="2" type="ORF">AELLOGFF_00792</name>
</gene>
<keyword evidence="1" id="KW-1133">Transmembrane helix</keyword>
<evidence type="ECO:0000313" key="3">
    <source>
        <dbReference type="Proteomes" id="UP000430146"/>
    </source>
</evidence>